<keyword evidence="2" id="KW-0238">DNA-binding</keyword>
<dbReference type="InterPro" id="IPR051011">
    <property type="entry name" value="Metal_resp_trans_reg"/>
</dbReference>
<protein>
    <submittedName>
        <fullName evidence="5">Unannotated protein</fullName>
    </submittedName>
</protein>
<reference evidence="5" key="1">
    <citation type="submission" date="2020-05" db="EMBL/GenBank/DDBJ databases">
        <authorList>
            <person name="Chiriac C."/>
            <person name="Salcher M."/>
            <person name="Ghai R."/>
            <person name="Kavagutti S V."/>
        </authorList>
    </citation>
    <scope>NUCLEOTIDE SEQUENCE</scope>
</reference>
<dbReference type="PROSITE" id="PS50987">
    <property type="entry name" value="HTH_ARSR_2"/>
    <property type="match status" value="1"/>
</dbReference>
<dbReference type="AlphaFoldDB" id="A0A6J5ZQV4"/>
<dbReference type="SMART" id="SM00418">
    <property type="entry name" value="HTH_ARSR"/>
    <property type="match status" value="1"/>
</dbReference>
<dbReference type="InterPro" id="IPR036390">
    <property type="entry name" value="WH_DNA-bd_sf"/>
</dbReference>
<keyword evidence="3" id="KW-0804">Transcription</keyword>
<dbReference type="SUPFAM" id="SSF46785">
    <property type="entry name" value="Winged helix' DNA-binding domain"/>
    <property type="match status" value="1"/>
</dbReference>
<gene>
    <name evidence="5" type="ORF">UFOPK3522_00671</name>
</gene>
<evidence type="ECO:0000313" key="5">
    <source>
        <dbReference type="EMBL" id="CAB4341893.1"/>
    </source>
</evidence>
<accession>A0A6J5ZQV4</accession>
<feature type="domain" description="HTH arsR-type" evidence="4">
    <location>
        <begin position="7"/>
        <end position="101"/>
    </location>
</feature>
<dbReference type="Pfam" id="PF12840">
    <property type="entry name" value="HTH_20"/>
    <property type="match status" value="1"/>
</dbReference>
<dbReference type="CDD" id="cd00090">
    <property type="entry name" value="HTH_ARSR"/>
    <property type="match status" value="1"/>
</dbReference>
<dbReference type="Gene3D" id="1.10.10.10">
    <property type="entry name" value="Winged helix-like DNA-binding domain superfamily/Winged helix DNA-binding domain"/>
    <property type="match status" value="1"/>
</dbReference>
<dbReference type="NCBIfam" id="NF033788">
    <property type="entry name" value="HTH_metalloreg"/>
    <property type="match status" value="1"/>
</dbReference>
<dbReference type="PANTHER" id="PTHR43132:SF9">
    <property type="entry name" value="ARSR FAMILY TRANSCRIPTIONAL REGULATORY PROTEIN"/>
    <property type="match status" value="1"/>
</dbReference>
<sequence length="113" mass="12383">MDFPHPLPEPLVDLIAERFRVIGEPMRIRLLDALRDGDATVGELTERLGATQQNVSKHLGVLHRAGIVGRERQGTSAMYSISDESVFDLCEQVCGGLRKQAGERDQILSAVAS</sequence>
<evidence type="ECO:0000256" key="3">
    <source>
        <dbReference type="ARBA" id="ARBA00023163"/>
    </source>
</evidence>
<dbReference type="PRINTS" id="PR00778">
    <property type="entry name" value="HTHARSR"/>
</dbReference>
<keyword evidence="1" id="KW-0805">Transcription regulation</keyword>
<organism evidence="5">
    <name type="scientific">freshwater metagenome</name>
    <dbReference type="NCBI Taxonomy" id="449393"/>
    <lineage>
        <taxon>unclassified sequences</taxon>
        <taxon>metagenomes</taxon>
        <taxon>ecological metagenomes</taxon>
    </lineage>
</organism>
<dbReference type="InterPro" id="IPR001845">
    <property type="entry name" value="HTH_ArsR_DNA-bd_dom"/>
</dbReference>
<evidence type="ECO:0000259" key="4">
    <source>
        <dbReference type="PROSITE" id="PS50987"/>
    </source>
</evidence>
<name>A0A6J5ZQV4_9ZZZZ</name>
<evidence type="ECO:0000256" key="1">
    <source>
        <dbReference type="ARBA" id="ARBA00023015"/>
    </source>
</evidence>
<dbReference type="InterPro" id="IPR011991">
    <property type="entry name" value="ArsR-like_HTH"/>
</dbReference>
<dbReference type="EMBL" id="CAESAO010000043">
    <property type="protein sequence ID" value="CAB4341893.1"/>
    <property type="molecule type" value="Genomic_DNA"/>
</dbReference>
<dbReference type="GO" id="GO:0003677">
    <property type="term" value="F:DNA binding"/>
    <property type="evidence" value="ECO:0007669"/>
    <property type="project" value="UniProtKB-KW"/>
</dbReference>
<dbReference type="GO" id="GO:0003700">
    <property type="term" value="F:DNA-binding transcription factor activity"/>
    <property type="evidence" value="ECO:0007669"/>
    <property type="project" value="InterPro"/>
</dbReference>
<dbReference type="InterPro" id="IPR036388">
    <property type="entry name" value="WH-like_DNA-bd_sf"/>
</dbReference>
<proteinExistence type="predicted"/>
<dbReference type="PANTHER" id="PTHR43132">
    <property type="entry name" value="ARSENICAL RESISTANCE OPERON REPRESSOR ARSR-RELATED"/>
    <property type="match status" value="1"/>
</dbReference>
<evidence type="ECO:0000256" key="2">
    <source>
        <dbReference type="ARBA" id="ARBA00023125"/>
    </source>
</evidence>